<feature type="region of interest" description="Disordered" evidence="3">
    <location>
        <begin position="337"/>
        <end position="357"/>
    </location>
</feature>
<dbReference type="InterPro" id="IPR011032">
    <property type="entry name" value="GroES-like_sf"/>
</dbReference>
<dbReference type="AlphaFoldDB" id="W2S4W9"/>
<evidence type="ECO:0000313" key="5">
    <source>
        <dbReference type="EMBL" id="ETN43650.1"/>
    </source>
</evidence>
<evidence type="ECO:0000256" key="1">
    <source>
        <dbReference type="ARBA" id="ARBA00008072"/>
    </source>
</evidence>
<organism evidence="5 6">
    <name type="scientific">Cyphellophora europaea (strain CBS 101466)</name>
    <name type="common">Phialophora europaea</name>
    <dbReference type="NCBI Taxonomy" id="1220924"/>
    <lineage>
        <taxon>Eukaryota</taxon>
        <taxon>Fungi</taxon>
        <taxon>Dikarya</taxon>
        <taxon>Ascomycota</taxon>
        <taxon>Pezizomycotina</taxon>
        <taxon>Eurotiomycetes</taxon>
        <taxon>Chaetothyriomycetidae</taxon>
        <taxon>Chaetothyriales</taxon>
        <taxon>Cyphellophoraceae</taxon>
        <taxon>Cyphellophora</taxon>
    </lineage>
</organism>
<gene>
    <name evidence="5" type="ORF">HMPREF1541_02809</name>
</gene>
<dbReference type="OrthoDB" id="48317at2759"/>
<accession>W2S4W9</accession>
<name>W2S4W9_CYPE1</name>
<keyword evidence="6" id="KW-1185">Reference proteome</keyword>
<evidence type="ECO:0000313" key="6">
    <source>
        <dbReference type="Proteomes" id="UP000030752"/>
    </source>
</evidence>
<reference evidence="5 6" key="1">
    <citation type="submission" date="2013-03" db="EMBL/GenBank/DDBJ databases">
        <title>The Genome Sequence of Phialophora europaea CBS 101466.</title>
        <authorList>
            <consortium name="The Broad Institute Genomics Platform"/>
            <person name="Cuomo C."/>
            <person name="de Hoog S."/>
            <person name="Gorbushina A."/>
            <person name="Walker B."/>
            <person name="Young S.K."/>
            <person name="Zeng Q."/>
            <person name="Gargeya S."/>
            <person name="Fitzgerald M."/>
            <person name="Haas B."/>
            <person name="Abouelleil A."/>
            <person name="Allen A.W."/>
            <person name="Alvarado L."/>
            <person name="Arachchi H.M."/>
            <person name="Berlin A.M."/>
            <person name="Chapman S.B."/>
            <person name="Gainer-Dewar J."/>
            <person name="Goldberg J."/>
            <person name="Griggs A."/>
            <person name="Gujja S."/>
            <person name="Hansen M."/>
            <person name="Howarth C."/>
            <person name="Imamovic A."/>
            <person name="Ireland A."/>
            <person name="Larimer J."/>
            <person name="McCowan C."/>
            <person name="Murphy C."/>
            <person name="Pearson M."/>
            <person name="Poon T.W."/>
            <person name="Priest M."/>
            <person name="Roberts A."/>
            <person name="Saif S."/>
            <person name="Shea T."/>
            <person name="Sisk P."/>
            <person name="Sykes S."/>
            <person name="Wortman J."/>
            <person name="Nusbaum C."/>
            <person name="Birren B."/>
        </authorList>
    </citation>
    <scope>NUCLEOTIDE SEQUENCE [LARGE SCALE GENOMIC DNA]</scope>
    <source>
        <strain evidence="5 6">CBS 101466</strain>
    </source>
</reference>
<evidence type="ECO:0000256" key="3">
    <source>
        <dbReference type="SAM" id="MobiDB-lite"/>
    </source>
</evidence>
<dbReference type="PANTHER" id="PTHR45348">
    <property type="entry name" value="HYPOTHETICAL OXIDOREDUCTASE (EUROFUNG)"/>
    <property type="match status" value="1"/>
</dbReference>
<dbReference type="SUPFAM" id="SSF51735">
    <property type="entry name" value="NAD(P)-binding Rossmann-fold domains"/>
    <property type="match status" value="1"/>
</dbReference>
<dbReference type="InterPro" id="IPR047122">
    <property type="entry name" value="Trans-enoyl_RdTase-like"/>
</dbReference>
<protein>
    <recommendedName>
        <fullName evidence="4">Enoyl reductase (ER) domain-containing protein</fullName>
    </recommendedName>
</protein>
<dbReference type="EMBL" id="KB822718">
    <property type="protein sequence ID" value="ETN43650.1"/>
    <property type="molecule type" value="Genomic_DNA"/>
</dbReference>
<keyword evidence="2" id="KW-0560">Oxidoreductase</keyword>
<dbReference type="SUPFAM" id="SSF50129">
    <property type="entry name" value="GroES-like"/>
    <property type="match status" value="1"/>
</dbReference>
<proteinExistence type="inferred from homology"/>
<dbReference type="CDD" id="cd08249">
    <property type="entry name" value="enoyl_reductase_like"/>
    <property type="match status" value="1"/>
</dbReference>
<dbReference type="FunCoup" id="W2S4W9">
    <property type="interactions" value="215"/>
</dbReference>
<dbReference type="GeneID" id="19970148"/>
<dbReference type="Gene3D" id="3.40.50.720">
    <property type="entry name" value="NAD(P)-binding Rossmann-like Domain"/>
    <property type="match status" value="1"/>
</dbReference>
<dbReference type="Pfam" id="PF08240">
    <property type="entry name" value="ADH_N"/>
    <property type="match status" value="1"/>
</dbReference>
<evidence type="ECO:0000256" key="2">
    <source>
        <dbReference type="ARBA" id="ARBA00023002"/>
    </source>
</evidence>
<comment type="similarity">
    <text evidence="1">Belongs to the zinc-containing alcohol dehydrogenase family.</text>
</comment>
<dbReference type="InterPro" id="IPR036291">
    <property type="entry name" value="NAD(P)-bd_dom_sf"/>
</dbReference>
<sequence>MKAVTIQGKTARVVLDRPVPTPRPDQLLVKVKAAALNPTDWKHIFRGMASDGGLSGCDYAGVVVKVGDQVTKSFKEGDRVAGVAHGANASNINDGVFAEYAVVKGDVQVHIPDSLSFESASTFPLGVSTVNQGLYQKALGLNLPTNPTAKNEYVLIYGGSSATGSLAIQFAKLSGYKVITTCSPRNFSFVESLGAEKAFDYNSPTCGKDINAYTNNALQYAWDTISLEQSAKICAEALSSEPQDAKFGSILPVKLPRDDVKETVTLMYTIFNEEFVKGGRTTPASPDDFESAKNIFNITEKLLADSKLKPHPESVGSDGLKGVLQGMLDLKNDKVSGKKLVYRPEETPDTEASQSYE</sequence>
<dbReference type="GO" id="GO:0016651">
    <property type="term" value="F:oxidoreductase activity, acting on NAD(P)H"/>
    <property type="evidence" value="ECO:0007669"/>
    <property type="project" value="InterPro"/>
</dbReference>
<feature type="domain" description="Enoyl reductase (ER)" evidence="4">
    <location>
        <begin position="8"/>
        <end position="296"/>
    </location>
</feature>
<dbReference type="SMART" id="SM00829">
    <property type="entry name" value="PKS_ER"/>
    <property type="match status" value="1"/>
</dbReference>
<dbReference type="InterPro" id="IPR013154">
    <property type="entry name" value="ADH-like_N"/>
</dbReference>
<dbReference type="VEuPathDB" id="FungiDB:HMPREF1541_02809"/>
<dbReference type="Proteomes" id="UP000030752">
    <property type="component" value="Unassembled WGS sequence"/>
</dbReference>
<feature type="compositionally biased region" description="Basic and acidic residues" evidence="3">
    <location>
        <begin position="337"/>
        <end position="346"/>
    </location>
</feature>
<dbReference type="InterPro" id="IPR020843">
    <property type="entry name" value="ER"/>
</dbReference>
<dbReference type="InterPro" id="IPR013149">
    <property type="entry name" value="ADH-like_C"/>
</dbReference>
<dbReference type="HOGENOM" id="CLU_026673_16_1_1"/>
<dbReference type="STRING" id="1220924.W2S4W9"/>
<dbReference type="RefSeq" id="XP_008715386.1">
    <property type="nucleotide sequence ID" value="XM_008717164.1"/>
</dbReference>
<dbReference type="PANTHER" id="PTHR45348:SF2">
    <property type="entry name" value="ZINC-TYPE ALCOHOL DEHYDROGENASE-LIKE PROTEIN C2E1P3.01"/>
    <property type="match status" value="1"/>
</dbReference>
<evidence type="ECO:0000259" key="4">
    <source>
        <dbReference type="SMART" id="SM00829"/>
    </source>
</evidence>
<dbReference type="Pfam" id="PF00107">
    <property type="entry name" value="ADH_zinc_N"/>
    <property type="match status" value="1"/>
</dbReference>
<dbReference type="Gene3D" id="3.90.180.10">
    <property type="entry name" value="Medium-chain alcohol dehydrogenases, catalytic domain"/>
    <property type="match status" value="1"/>
</dbReference>
<dbReference type="eggNOG" id="KOG1198">
    <property type="taxonomic scope" value="Eukaryota"/>
</dbReference>
<dbReference type="InParanoid" id="W2S4W9"/>